<dbReference type="OrthoDB" id="10060714at2759"/>
<keyword evidence="1" id="KW-0472">Membrane</keyword>
<organism evidence="3 4">
    <name type="scientific">Adineta ricciae</name>
    <name type="common">Rotifer</name>
    <dbReference type="NCBI Taxonomy" id="249248"/>
    <lineage>
        <taxon>Eukaryota</taxon>
        <taxon>Metazoa</taxon>
        <taxon>Spiralia</taxon>
        <taxon>Gnathifera</taxon>
        <taxon>Rotifera</taxon>
        <taxon>Eurotatoria</taxon>
        <taxon>Bdelloidea</taxon>
        <taxon>Adinetida</taxon>
        <taxon>Adinetidae</taxon>
        <taxon>Adineta</taxon>
    </lineage>
</organism>
<proteinExistence type="predicted"/>
<evidence type="ECO:0000256" key="1">
    <source>
        <dbReference type="SAM" id="Phobius"/>
    </source>
</evidence>
<accession>A0A816EU83</accession>
<dbReference type="Proteomes" id="UP000663828">
    <property type="component" value="Unassembled WGS sequence"/>
</dbReference>
<sequence length="171" mass="19893">MNSKLPDARIILSAEKNVLLQPILFRHHLLAKIIQSDLRQIKCYHTPCTNSHWNLTCFYDDVHLCFCHLHQIKRLSNCFKYSHNMAFDCSGPNECENDGQCFQNSLSCRRECYYGFATNAFALSLDHILNYQLRPCVRFIHQTTIVKIRGMLYLSIIIIGMTNCALVIDYI</sequence>
<keyword evidence="1" id="KW-0812">Transmembrane</keyword>
<keyword evidence="1" id="KW-1133">Transmembrane helix</keyword>
<reference evidence="3" key="1">
    <citation type="submission" date="2021-02" db="EMBL/GenBank/DDBJ databases">
        <authorList>
            <person name="Nowell W R."/>
        </authorList>
    </citation>
    <scope>NUCLEOTIDE SEQUENCE</scope>
</reference>
<gene>
    <name evidence="2" type="ORF">EDS130_LOCUS1562</name>
    <name evidence="3" type="ORF">XAT740_LOCUS55298</name>
</gene>
<dbReference type="AlphaFoldDB" id="A0A816EU83"/>
<evidence type="ECO:0000313" key="4">
    <source>
        <dbReference type="Proteomes" id="UP000663828"/>
    </source>
</evidence>
<protein>
    <submittedName>
        <fullName evidence="3">Uncharacterized protein</fullName>
    </submittedName>
</protein>
<name>A0A816EU83_ADIRI</name>
<evidence type="ECO:0000313" key="2">
    <source>
        <dbReference type="EMBL" id="CAF0738330.1"/>
    </source>
</evidence>
<feature type="transmembrane region" description="Helical" evidence="1">
    <location>
        <begin position="150"/>
        <end position="168"/>
    </location>
</feature>
<dbReference type="EMBL" id="CAJNOJ010000004">
    <property type="protein sequence ID" value="CAF0738330.1"/>
    <property type="molecule type" value="Genomic_DNA"/>
</dbReference>
<keyword evidence="4" id="KW-1185">Reference proteome</keyword>
<dbReference type="Proteomes" id="UP000663852">
    <property type="component" value="Unassembled WGS sequence"/>
</dbReference>
<dbReference type="EMBL" id="CAJNOR010010296">
    <property type="protein sequence ID" value="CAF1652684.1"/>
    <property type="molecule type" value="Genomic_DNA"/>
</dbReference>
<evidence type="ECO:0000313" key="3">
    <source>
        <dbReference type="EMBL" id="CAF1652684.1"/>
    </source>
</evidence>
<comment type="caution">
    <text evidence="3">The sequence shown here is derived from an EMBL/GenBank/DDBJ whole genome shotgun (WGS) entry which is preliminary data.</text>
</comment>